<dbReference type="AlphaFoldDB" id="A0A0H2ZH41"/>
<evidence type="ECO:0000256" key="1">
    <source>
        <dbReference type="ARBA" id="ARBA00022801"/>
    </source>
</evidence>
<name>A0A0H2ZH41_PSEAB</name>
<evidence type="ECO:0000313" key="4">
    <source>
        <dbReference type="Proteomes" id="UP000000653"/>
    </source>
</evidence>
<organism evidence="3 4">
    <name type="scientific">Pseudomonas aeruginosa (strain UCBPP-PA14)</name>
    <dbReference type="NCBI Taxonomy" id="208963"/>
    <lineage>
        <taxon>Bacteria</taxon>
        <taxon>Pseudomonadati</taxon>
        <taxon>Pseudomonadota</taxon>
        <taxon>Gammaproteobacteria</taxon>
        <taxon>Pseudomonadales</taxon>
        <taxon>Pseudomonadaceae</taxon>
        <taxon>Pseudomonas</taxon>
    </lineage>
</organism>
<dbReference type="InterPro" id="IPR036157">
    <property type="entry name" value="dUTPase-like_sf"/>
</dbReference>
<dbReference type="EMBL" id="CP000438">
    <property type="protein sequence ID" value="ABJ13920.1"/>
    <property type="molecule type" value="Genomic_DNA"/>
</dbReference>
<keyword evidence="1" id="KW-0378">Hydrolase</keyword>
<dbReference type="KEGG" id="pau:PA14_60120"/>
<dbReference type="SUPFAM" id="SSF51283">
    <property type="entry name" value="dUTPase-like"/>
    <property type="match status" value="1"/>
</dbReference>
<dbReference type="BioCyc" id="PAER208963:G1G74-5078-MONOMER"/>
<dbReference type="PANTHER" id="PTHR42680">
    <property type="entry name" value="DCTP DEAMINASE"/>
    <property type="match status" value="1"/>
</dbReference>
<dbReference type="InterPro" id="IPR033704">
    <property type="entry name" value="dUTPase_trimeric"/>
</dbReference>
<keyword evidence="2" id="KW-0546">Nucleotide metabolism</keyword>
<accession>A0A0H2ZH41</accession>
<dbReference type="Pfam" id="PF22769">
    <property type="entry name" value="DCD"/>
    <property type="match status" value="1"/>
</dbReference>
<evidence type="ECO:0000313" key="3">
    <source>
        <dbReference type="EMBL" id="ABJ13920.1"/>
    </source>
</evidence>
<dbReference type="GO" id="GO:0008829">
    <property type="term" value="F:dCTP deaminase activity"/>
    <property type="evidence" value="ECO:0007669"/>
    <property type="project" value="InterPro"/>
</dbReference>
<dbReference type="Gene3D" id="2.70.40.10">
    <property type="match status" value="1"/>
</dbReference>
<dbReference type="RefSeq" id="WP_003141542.1">
    <property type="nucleotide sequence ID" value="NC_008463.1"/>
</dbReference>
<proteinExistence type="predicted"/>
<dbReference type="GO" id="GO:0006229">
    <property type="term" value="P:dUTP biosynthetic process"/>
    <property type="evidence" value="ECO:0007669"/>
    <property type="project" value="InterPro"/>
</dbReference>
<dbReference type="CDD" id="cd07557">
    <property type="entry name" value="trimeric_dUTPase"/>
    <property type="match status" value="1"/>
</dbReference>
<dbReference type="Proteomes" id="UP000000653">
    <property type="component" value="Chromosome"/>
</dbReference>
<dbReference type="PANTHER" id="PTHR42680:SF3">
    <property type="entry name" value="DCTP DEAMINASE"/>
    <property type="match status" value="1"/>
</dbReference>
<protein>
    <submittedName>
        <fullName evidence="3">Putative deoxycytidine deaminase</fullName>
    </submittedName>
</protein>
<dbReference type="HOGENOM" id="CLU_1516620_0_0_6"/>
<dbReference type="InterPro" id="IPR011962">
    <property type="entry name" value="dCTP_deaminase"/>
</dbReference>
<reference evidence="3 4" key="1">
    <citation type="journal article" date="2006" name="Genome Biol.">
        <title>Genomic analysis reveals that Pseudomonas aeruginosa virulence is combinatorial.</title>
        <authorList>
            <person name="Lee D.G."/>
            <person name="Urbach J.M."/>
            <person name="Wu G."/>
            <person name="Liberati N.T."/>
            <person name="Feinbaum R.L."/>
            <person name="Miyata S."/>
            <person name="Diggins L.T."/>
            <person name="He J."/>
            <person name="Saucier M."/>
            <person name="Deziel E."/>
            <person name="Friedman L."/>
            <person name="Li L."/>
            <person name="Grills G."/>
            <person name="Montgomery K."/>
            <person name="Kucherlapati R."/>
            <person name="Rahme L.G."/>
            <person name="Ausubel F.M."/>
        </authorList>
    </citation>
    <scope>NUCLEOTIDE SEQUENCE [LARGE SCALE GENOMIC DNA]</scope>
    <source>
        <strain evidence="3 4">UCBPP-PA14</strain>
    </source>
</reference>
<gene>
    <name evidence="3" type="primary">dcd2</name>
    <name evidence="3" type="ordered locus">PA14_60120</name>
</gene>
<sequence>MIYSPHSLLKLVRDGKLIKHLAHRELTTPEGVGFDLRLAGLSRLTVGGGSLRESTRRTPASEVVLADPDDCFVMEPGKTYLASTMEEFDLPEDLAALFFPRSTLFRSGITFSSSVLPPGYVGPMTFALTNNHSEAFEIQIGARFAHVIFQAVSGDIGRYKGQWQGGRVSQPKDEGQI</sequence>
<evidence type="ECO:0000256" key="2">
    <source>
        <dbReference type="ARBA" id="ARBA00023080"/>
    </source>
</evidence>